<comment type="catalytic activity">
    <reaction evidence="4">
        <text>2 GTP = 3',3'-c-di-GMP + 2 diphosphate</text>
        <dbReference type="Rhea" id="RHEA:24898"/>
        <dbReference type="ChEBI" id="CHEBI:33019"/>
        <dbReference type="ChEBI" id="CHEBI:37565"/>
        <dbReference type="ChEBI" id="CHEBI:58805"/>
        <dbReference type="EC" id="2.7.7.65"/>
    </reaction>
</comment>
<keyword evidence="5" id="KW-1133">Transmembrane helix</keyword>
<reference evidence="8 10" key="2">
    <citation type="submission" date="2018-10" db="EMBL/GenBank/DDBJ databases">
        <title>Complete genome sequence of Pseudomonas pelagia strain Kongs-67.</title>
        <authorList>
            <person name="Sinha R.K."/>
            <person name="Krishnan K."/>
        </authorList>
    </citation>
    <scope>NUCLEOTIDE SEQUENCE [LARGE SCALE GENOMIC DNA]</scope>
    <source>
        <strain evidence="8 10">Kongs-67</strain>
    </source>
</reference>
<dbReference type="NCBIfam" id="TIGR00254">
    <property type="entry name" value="GGDEF"/>
    <property type="match status" value="1"/>
</dbReference>
<dbReference type="Gene3D" id="3.30.70.270">
    <property type="match status" value="1"/>
</dbReference>
<dbReference type="InterPro" id="IPR050469">
    <property type="entry name" value="Diguanylate_Cyclase"/>
</dbReference>
<dbReference type="GO" id="GO:0043709">
    <property type="term" value="P:cell adhesion involved in single-species biofilm formation"/>
    <property type="evidence" value="ECO:0007669"/>
    <property type="project" value="TreeGrafter"/>
</dbReference>
<name>A0AA91U5Y4_9GAMM</name>
<dbReference type="EC" id="2.7.7.65" evidence="3"/>
<dbReference type="PROSITE" id="PS50887">
    <property type="entry name" value="GGDEF"/>
    <property type="match status" value="1"/>
</dbReference>
<gene>
    <name evidence="7" type="ORF">CO192_02395</name>
    <name evidence="8" type="ORF">EAO82_13120</name>
</gene>
<dbReference type="InterPro" id="IPR000160">
    <property type="entry name" value="GGDEF_dom"/>
</dbReference>
<dbReference type="InterPro" id="IPR029787">
    <property type="entry name" value="Nucleotide_cyclase"/>
</dbReference>
<dbReference type="EMBL" id="CP033116">
    <property type="protein sequence ID" value="QFY57222.1"/>
    <property type="molecule type" value="Genomic_DNA"/>
</dbReference>
<evidence type="ECO:0000256" key="5">
    <source>
        <dbReference type="SAM" id="Phobius"/>
    </source>
</evidence>
<dbReference type="FunFam" id="3.30.70.270:FF:000001">
    <property type="entry name" value="Diguanylate cyclase domain protein"/>
    <property type="match status" value="1"/>
</dbReference>
<evidence type="ECO:0000256" key="3">
    <source>
        <dbReference type="ARBA" id="ARBA00012528"/>
    </source>
</evidence>
<evidence type="ECO:0000256" key="4">
    <source>
        <dbReference type="ARBA" id="ARBA00034247"/>
    </source>
</evidence>
<feature type="transmembrane region" description="Helical" evidence="5">
    <location>
        <begin position="74"/>
        <end position="98"/>
    </location>
</feature>
<evidence type="ECO:0000313" key="7">
    <source>
        <dbReference type="EMBL" id="PCD00991.1"/>
    </source>
</evidence>
<evidence type="ECO:0000313" key="8">
    <source>
        <dbReference type="EMBL" id="QFY57222.1"/>
    </source>
</evidence>
<feature type="transmembrane region" description="Helical" evidence="5">
    <location>
        <begin position="40"/>
        <end position="62"/>
    </location>
</feature>
<dbReference type="EMBL" id="NWMT01000048">
    <property type="protein sequence ID" value="PCD00991.1"/>
    <property type="molecule type" value="Genomic_DNA"/>
</dbReference>
<dbReference type="Pfam" id="PF00990">
    <property type="entry name" value="GGDEF"/>
    <property type="match status" value="1"/>
</dbReference>
<evidence type="ECO:0000256" key="2">
    <source>
        <dbReference type="ARBA" id="ARBA00004533"/>
    </source>
</evidence>
<dbReference type="PANTHER" id="PTHR45138:SF9">
    <property type="entry name" value="DIGUANYLATE CYCLASE DGCM-RELATED"/>
    <property type="match status" value="1"/>
</dbReference>
<evidence type="ECO:0000259" key="6">
    <source>
        <dbReference type="PROSITE" id="PS50887"/>
    </source>
</evidence>
<evidence type="ECO:0000256" key="1">
    <source>
        <dbReference type="ARBA" id="ARBA00001946"/>
    </source>
</evidence>
<dbReference type="RefSeq" id="WP_096345015.1">
    <property type="nucleotide sequence ID" value="NZ_CP033116.1"/>
</dbReference>
<dbReference type="GO" id="GO:1902201">
    <property type="term" value="P:negative regulation of bacterial-type flagellum-dependent cell motility"/>
    <property type="evidence" value="ECO:0007669"/>
    <property type="project" value="TreeGrafter"/>
</dbReference>
<dbReference type="Proteomes" id="UP000344571">
    <property type="component" value="Chromosome"/>
</dbReference>
<dbReference type="GO" id="GO:0052621">
    <property type="term" value="F:diguanylate cyclase activity"/>
    <property type="evidence" value="ECO:0007669"/>
    <property type="project" value="UniProtKB-EC"/>
</dbReference>
<comment type="cofactor">
    <cofactor evidence="1">
        <name>Mg(2+)</name>
        <dbReference type="ChEBI" id="CHEBI:18420"/>
    </cofactor>
</comment>
<dbReference type="Proteomes" id="UP000243750">
    <property type="component" value="Unassembled WGS sequence"/>
</dbReference>
<dbReference type="SMART" id="SM00267">
    <property type="entry name" value="GGDEF"/>
    <property type="match status" value="1"/>
</dbReference>
<keyword evidence="5" id="KW-0812">Transmembrane</keyword>
<organism evidence="7 9">
    <name type="scientific">Halopseudomonas pelagia</name>
    <dbReference type="NCBI Taxonomy" id="553151"/>
    <lineage>
        <taxon>Bacteria</taxon>
        <taxon>Pseudomonadati</taxon>
        <taxon>Pseudomonadota</taxon>
        <taxon>Gammaproteobacteria</taxon>
        <taxon>Pseudomonadales</taxon>
        <taxon>Pseudomonadaceae</taxon>
        <taxon>Halopseudomonas</taxon>
    </lineage>
</organism>
<feature type="transmembrane region" description="Helical" evidence="5">
    <location>
        <begin position="110"/>
        <end position="130"/>
    </location>
</feature>
<keyword evidence="10" id="KW-1185">Reference proteome</keyword>
<sequence length="334" mass="37265">MQSILIRLKEDFQLSIITLVGLCSLIGITPYIVFRLLEGNLWVGLVDAFLVVSTGLAVLYAWRTGDTIRPGQFLALIYSAGAVLVSIKLGVNGLFWFYTLILFNFFVVPPLQSAIATVASLIVVCTYGYLHPGMVFESHYQMTSFAVTCLIASLFASVFAYRGRRQREQLIELATLDPLTRAGNRRAMDAELDIAMADYQRHKTAYGLLVLDLDLFKEVNDAHGHKAGDHVLTEFTRIVKLSCRQSDRLFRMGGEEFVLLLPMVDRSGLEQAASHIRSTVAEQLQTPDGPVTVSIGGCMLHQHSNSDEWMHEADQCLYKAKELGRNRYIISPKG</sequence>
<feature type="transmembrane region" description="Helical" evidence="5">
    <location>
        <begin position="12"/>
        <end position="34"/>
    </location>
</feature>
<dbReference type="InterPro" id="IPR043128">
    <property type="entry name" value="Rev_trsase/Diguanyl_cyclase"/>
</dbReference>
<comment type="subcellular location">
    <subcellularLocation>
        <location evidence="2">Cell inner membrane</location>
    </subcellularLocation>
</comment>
<accession>A0AA91U5Y4</accession>
<proteinExistence type="predicted"/>
<reference evidence="7 9" key="1">
    <citation type="submission" date="2017-09" db="EMBL/GenBank/DDBJ databases">
        <title>Bacterial and phytoplankton interrelationship in Kongsfjorden, an Arctic fjord.</title>
        <authorList>
            <person name="Sinha R."/>
            <person name="Krishnan K."/>
        </authorList>
    </citation>
    <scope>NUCLEOTIDE SEQUENCE [LARGE SCALE GENOMIC DNA]</scope>
    <source>
        <strain evidence="7 9">58</strain>
    </source>
</reference>
<dbReference type="SUPFAM" id="SSF55073">
    <property type="entry name" value="Nucleotide cyclase"/>
    <property type="match status" value="1"/>
</dbReference>
<dbReference type="CDD" id="cd01949">
    <property type="entry name" value="GGDEF"/>
    <property type="match status" value="1"/>
</dbReference>
<dbReference type="AlphaFoldDB" id="A0AA91U5Y4"/>
<feature type="transmembrane region" description="Helical" evidence="5">
    <location>
        <begin position="142"/>
        <end position="161"/>
    </location>
</feature>
<feature type="domain" description="GGDEF" evidence="6">
    <location>
        <begin position="204"/>
        <end position="333"/>
    </location>
</feature>
<protein>
    <recommendedName>
        <fullName evidence="3">diguanylate cyclase</fullName>
        <ecNumber evidence="3">2.7.7.65</ecNumber>
    </recommendedName>
</protein>
<evidence type="ECO:0000313" key="10">
    <source>
        <dbReference type="Proteomes" id="UP000344571"/>
    </source>
</evidence>
<keyword evidence="5" id="KW-0472">Membrane</keyword>
<dbReference type="PANTHER" id="PTHR45138">
    <property type="entry name" value="REGULATORY COMPONENTS OF SENSORY TRANSDUCTION SYSTEM"/>
    <property type="match status" value="1"/>
</dbReference>
<dbReference type="GO" id="GO:0005886">
    <property type="term" value="C:plasma membrane"/>
    <property type="evidence" value="ECO:0007669"/>
    <property type="project" value="UniProtKB-SubCell"/>
</dbReference>
<evidence type="ECO:0000313" key="9">
    <source>
        <dbReference type="Proteomes" id="UP000243750"/>
    </source>
</evidence>